<sequence>MLSRAPMPTLAPSRAERWDIFCTVIDNYGDIGVSWRLARQLASEHGIAVRLWVDDLRSFGALCPTLDTSRERQQIAGVDIRRWHNVTLDEEESATLTEDSDDALPGEVVIEAFGCTLPEYFVAAMAERAHPPCWINLEYLSAEPWTLGCHGLASPHPRWPLTKYFFFPGFDPNGGGLLREREVLAQRDARTGQGQKPAHIEHYPNLAPLPERGLRISLFAYETPAITALLTIWAELATPAAPICCLIPASRALQAVATFFGQSLQPGDVCRRGALEIHVLPFVEQAHYDALLQTCDVNIVRGEDSFVRAQWAAKPLLWHIYPQDEDAHCVKLDAFLDIYCPALPAAASAALRRFWHGWNAGELDADTWCAFADALPTLTKHAAVWSARLAEQEDLASRLVLFCRARV</sequence>
<dbReference type="NCBIfam" id="TIGR03837">
    <property type="entry name" value="efp_Arg_rhamno"/>
    <property type="match status" value="1"/>
</dbReference>
<keyword evidence="2" id="KW-0808">Transferase</keyword>
<comment type="similarity">
    <text evidence="4">Belongs to the glycosyltransferase 104 family.</text>
</comment>
<name>A0ABX0WK01_9RHOO</name>
<dbReference type="GO" id="GO:0003746">
    <property type="term" value="F:translation elongation factor activity"/>
    <property type="evidence" value="ECO:0007669"/>
    <property type="project" value="UniProtKB-KW"/>
</dbReference>
<evidence type="ECO:0000313" key="8">
    <source>
        <dbReference type="EMBL" id="NJA90044.1"/>
    </source>
</evidence>
<dbReference type="InterPro" id="IPR016633">
    <property type="entry name" value="EarP"/>
</dbReference>
<gene>
    <name evidence="8" type="primary">earP</name>
    <name evidence="8" type="ORF">HCX48_12565</name>
</gene>
<evidence type="ECO:0000256" key="2">
    <source>
        <dbReference type="ARBA" id="ARBA00022679"/>
    </source>
</evidence>
<evidence type="ECO:0000256" key="4">
    <source>
        <dbReference type="ARBA" id="ARBA00024346"/>
    </source>
</evidence>
<dbReference type="PIRSF" id="PIRSF015557">
    <property type="entry name" value="UCP015557"/>
    <property type="match status" value="1"/>
</dbReference>
<comment type="function">
    <text evidence="3">Protein-arginine rhamnosyltransferase that catalyzes the transfer of a single rhamnose to elongation factor P (EF-P) on 'Lys-32', a modification required for EF-P-dependent rescue of polyproline stalled ribosomes.</text>
</comment>
<dbReference type="Pfam" id="PF10093">
    <property type="entry name" value="EarP"/>
    <property type="match status" value="1"/>
</dbReference>
<keyword evidence="1" id="KW-0328">Glycosyltransferase</keyword>
<accession>A0ABX0WK01</accession>
<evidence type="ECO:0000256" key="1">
    <source>
        <dbReference type="ARBA" id="ARBA00022676"/>
    </source>
</evidence>
<keyword evidence="9" id="KW-1185">Reference proteome</keyword>
<evidence type="ECO:0000313" key="9">
    <source>
        <dbReference type="Proteomes" id="UP000720344"/>
    </source>
</evidence>
<comment type="caution">
    <text evidence="8">The sequence shown here is derived from an EMBL/GenBank/DDBJ whole genome shotgun (WGS) entry which is preliminary data.</text>
</comment>
<evidence type="ECO:0000256" key="5">
    <source>
        <dbReference type="ARBA" id="ARBA00024416"/>
    </source>
</evidence>
<protein>
    <recommendedName>
        <fullName evidence="5">Protein-arginine rhamnosyltransferase</fullName>
    </recommendedName>
    <alternativeName>
        <fullName evidence="6">EF-P arginine rhamnosyltransferase</fullName>
    </alternativeName>
</protein>
<dbReference type="Proteomes" id="UP000720344">
    <property type="component" value="Unassembled WGS sequence"/>
</dbReference>
<comment type="catalytic activity">
    <reaction evidence="7">
        <text>dTDP-beta-L-rhamnose + L-arginyl-[protein] = N(omega)-(alpha-L-rhamnosyl)-L-arginyl-[protein] + dTDP + H(+)</text>
        <dbReference type="Rhea" id="RHEA:66692"/>
        <dbReference type="Rhea" id="RHEA-COMP:10532"/>
        <dbReference type="Rhea" id="RHEA-COMP:17096"/>
        <dbReference type="ChEBI" id="CHEBI:15378"/>
        <dbReference type="ChEBI" id="CHEBI:29965"/>
        <dbReference type="ChEBI" id="CHEBI:57510"/>
        <dbReference type="ChEBI" id="CHEBI:58369"/>
        <dbReference type="ChEBI" id="CHEBI:167445"/>
    </reaction>
    <physiologicalReaction direction="left-to-right" evidence="7">
        <dbReference type="Rhea" id="RHEA:66693"/>
    </physiologicalReaction>
</comment>
<organism evidence="8 9">
    <name type="scientific">Rhodocyclus gracilis</name>
    <dbReference type="NCBI Taxonomy" id="2929842"/>
    <lineage>
        <taxon>Bacteria</taxon>
        <taxon>Pseudomonadati</taxon>
        <taxon>Pseudomonadota</taxon>
        <taxon>Betaproteobacteria</taxon>
        <taxon>Rhodocyclales</taxon>
        <taxon>Rhodocyclaceae</taxon>
        <taxon>Rhodocyclus</taxon>
    </lineage>
</organism>
<reference evidence="9" key="1">
    <citation type="submission" date="2020-03" db="EMBL/GenBank/DDBJ databases">
        <title>Whole-genome sequence of the purple nonsulfur bacterium Rhodocyclus tenuis DSM112.</title>
        <authorList>
            <person name="Kyndt J.A."/>
            <person name="Meyer T.E."/>
        </authorList>
    </citation>
    <scope>NUCLEOTIDE SEQUENCE [LARGE SCALE GENOMIC DNA]</scope>
    <source>
        <strain evidence="9">DSM 112</strain>
    </source>
</reference>
<dbReference type="EMBL" id="JAATWB010000011">
    <property type="protein sequence ID" value="NJA90044.1"/>
    <property type="molecule type" value="Genomic_DNA"/>
</dbReference>
<proteinExistence type="inferred from homology"/>
<keyword evidence="8" id="KW-0648">Protein biosynthesis</keyword>
<evidence type="ECO:0000256" key="6">
    <source>
        <dbReference type="ARBA" id="ARBA00030025"/>
    </source>
</evidence>
<evidence type="ECO:0000256" key="7">
    <source>
        <dbReference type="ARBA" id="ARBA00048472"/>
    </source>
</evidence>
<keyword evidence="8" id="KW-0251">Elongation factor</keyword>
<evidence type="ECO:0000256" key="3">
    <source>
        <dbReference type="ARBA" id="ARBA00024303"/>
    </source>
</evidence>